<protein>
    <submittedName>
        <fullName evidence="1">MFS general substrate transporter</fullName>
    </submittedName>
</protein>
<sequence length="551" mass="59877">MSSSTPSSNETLDQQRDSKSEWNDTEARRESSLEATDQTSRLPFPRLISAYLCLAAIYFISILDINSVATALPSISHSLDAGSTITWTGTAYVMGQTAFQPLYGRLSDIFGRKVVLMACIAFLIVGDLLCGFAQNVIWLYTCRALSGIGGGGISSLVQITASDLVSLKDRGKYQGILSCAIGLGAATGPFIAAGIMKNSPEGWRWIFWVPPILAAVCMVIMYFYLPLKPVTGSWTEKVRKIDWFGLFTVVTGVLFLIIPINSGGSIFPWNSALVITLLVLGGTLVILFGVVEIWIAKIPMIPLRLFNQLSTSVIYLQSALYNGVWQIDLYFLPMYFQDVRGYSPLKNAMLMLPLLITQSAGGIVAGQITSKLARPGPVIYGGLVLWTLGAGLKVIFSRDTPVAVYVVSLIIEGAGVGFILQPALVALQALSRPEDRAVATSTRNLMRMLGSVFSLAVATTVQFESMKSSLSDDIPSTLRTRVIDGSWQRGEAGSEMWESDILDAKYHGVRAVFIMMVPMMAACLLGCAFIPNVRLKGDAKSNDTKEKPREP</sequence>
<evidence type="ECO:0000313" key="2">
    <source>
        <dbReference type="Proteomes" id="UP001497680"/>
    </source>
</evidence>
<gene>
    <name evidence="1" type="ORF">F4821DRAFT_274655</name>
</gene>
<name>A0ACC0CMY4_9PEZI</name>
<dbReference type="EMBL" id="MU394387">
    <property type="protein sequence ID" value="KAI6081765.1"/>
    <property type="molecule type" value="Genomic_DNA"/>
</dbReference>
<organism evidence="1 2">
    <name type="scientific">Hypoxylon rubiginosum</name>
    <dbReference type="NCBI Taxonomy" id="110542"/>
    <lineage>
        <taxon>Eukaryota</taxon>
        <taxon>Fungi</taxon>
        <taxon>Dikarya</taxon>
        <taxon>Ascomycota</taxon>
        <taxon>Pezizomycotina</taxon>
        <taxon>Sordariomycetes</taxon>
        <taxon>Xylariomycetidae</taxon>
        <taxon>Xylariales</taxon>
        <taxon>Hypoxylaceae</taxon>
        <taxon>Hypoxylon</taxon>
    </lineage>
</organism>
<accession>A0ACC0CMY4</accession>
<dbReference type="Proteomes" id="UP001497680">
    <property type="component" value="Unassembled WGS sequence"/>
</dbReference>
<comment type="caution">
    <text evidence="1">The sequence shown here is derived from an EMBL/GenBank/DDBJ whole genome shotgun (WGS) entry which is preliminary data.</text>
</comment>
<keyword evidence="2" id="KW-1185">Reference proteome</keyword>
<evidence type="ECO:0000313" key="1">
    <source>
        <dbReference type="EMBL" id="KAI6081765.1"/>
    </source>
</evidence>
<reference evidence="1 2" key="1">
    <citation type="journal article" date="2022" name="New Phytol.">
        <title>Ecological generalism drives hyperdiversity of secondary metabolite gene clusters in xylarialean endophytes.</title>
        <authorList>
            <person name="Franco M.E.E."/>
            <person name="Wisecaver J.H."/>
            <person name="Arnold A.E."/>
            <person name="Ju Y.M."/>
            <person name="Slot J.C."/>
            <person name="Ahrendt S."/>
            <person name="Moore L.P."/>
            <person name="Eastman K.E."/>
            <person name="Scott K."/>
            <person name="Konkel Z."/>
            <person name="Mondo S.J."/>
            <person name="Kuo A."/>
            <person name="Hayes R.D."/>
            <person name="Haridas S."/>
            <person name="Andreopoulos B."/>
            <person name="Riley R."/>
            <person name="LaButti K."/>
            <person name="Pangilinan J."/>
            <person name="Lipzen A."/>
            <person name="Amirebrahimi M."/>
            <person name="Yan J."/>
            <person name="Adam C."/>
            <person name="Keymanesh K."/>
            <person name="Ng V."/>
            <person name="Louie K."/>
            <person name="Northen T."/>
            <person name="Drula E."/>
            <person name="Henrissat B."/>
            <person name="Hsieh H.M."/>
            <person name="Youens-Clark K."/>
            <person name="Lutzoni F."/>
            <person name="Miadlikowska J."/>
            <person name="Eastwood D.C."/>
            <person name="Hamelin R.C."/>
            <person name="Grigoriev I.V."/>
            <person name="U'Ren J.M."/>
        </authorList>
    </citation>
    <scope>NUCLEOTIDE SEQUENCE [LARGE SCALE GENOMIC DNA]</scope>
    <source>
        <strain evidence="1 2">ER1909</strain>
    </source>
</reference>
<proteinExistence type="predicted"/>